<gene>
    <name evidence="4" type="ORF">N0V84_005945</name>
</gene>
<dbReference type="InterPro" id="IPR013320">
    <property type="entry name" value="ConA-like_dom_sf"/>
</dbReference>
<dbReference type="OrthoDB" id="202537at2759"/>
<dbReference type="InterPro" id="IPR023296">
    <property type="entry name" value="Glyco_hydro_beta-prop_sf"/>
</dbReference>
<keyword evidence="5" id="KW-1185">Reference proteome</keyword>
<evidence type="ECO:0000313" key="4">
    <source>
        <dbReference type="EMBL" id="KAJ4320247.1"/>
    </source>
</evidence>
<evidence type="ECO:0000259" key="3">
    <source>
        <dbReference type="Pfam" id="PF08244"/>
    </source>
</evidence>
<dbReference type="SUPFAM" id="SSF49899">
    <property type="entry name" value="Concanavalin A-like lectins/glucanases"/>
    <property type="match status" value="1"/>
</dbReference>
<dbReference type="Gene3D" id="2.115.10.20">
    <property type="entry name" value="Glycosyl hydrolase domain, family 43"/>
    <property type="match status" value="1"/>
</dbReference>
<keyword evidence="1" id="KW-0378">Hydrolase</keyword>
<dbReference type="PANTHER" id="PTHR43101">
    <property type="entry name" value="BETA-FRUCTOSIDASE"/>
    <property type="match status" value="1"/>
</dbReference>
<reference evidence="4" key="1">
    <citation type="submission" date="2022-10" db="EMBL/GenBank/DDBJ databases">
        <title>Tapping the CABI collections for fungal endophytes: first genome assemblies for Collariella, Neodidymelliopsis, Ascochyta clinopodiicola, Didymella pomorum, Didymosphaeria variabile, Neocosmospora piperis and Neocucurbitaria cava.</title>
        <authorList>
            <person name="Hill R."/>
        </authorList>
    </citation>
    <scope>NUCLEOTIDE SEQUENCE</scope>
    <source>
        <strain evidence="4">IMI 366586</strain>
    </source>
</reference>
<dbReference type="Pfam" id="PF08244">
    <property type="entry name" value="Glyco_hydro_32C"/>
    <property type="match status" value="1"/>
</dbReference>
<dbReference type="SUPFAM" id="SSF75005">
    <property type="entry name" value="Arabinanase/levansucrase/invertase"/>
    <property type="match status" value="1"/>
</dbReference>
<dbReference type="Proteomes" id="UP001140502">
    <property type="component" value="Unassembled WGS sequence"/>
</dbReference>
<dbReference type="Gene3D" id="2.60.120.560">
    <property type="entry name" value="Exo-inulinase, domain 1"/>
    <property type="match status" value="1"/>
</dbReference>
<dbReference type="AlphaFoldDB" id="A0A9W8WD17"/>
<evidence type="ECO:0000256" key="1">
    <source>
        <dbReference type="ARBA" id="ARBA00022801"/>
    </source>
</evidence>
<keyword evidence="2" id="KW-0326">Glycosidase</keyword>
<accession>A0A9W8WD17</accession>
<proteinExistence type="predicted"/>
<dbReference type="PANTHER" id="PTHR43101:SF1">
    <property type="entry name" value="BETA-FRUCTOSIDASE"/>
    <property type="match status" value="1"/>
</dbReference>
<name>A0A9W8WD17_9HYPO</name>
<dbReference type="EMBL" id="JAPEUR010000111">
    <property type="protein sequence ID" value="KAJ4320247.1"/>
    <property type="molecule type" value="Genomic_DNA"/>
</dbReference>
<organism evidence="4 5">
    <name type="scientific">Fusarium piperis</name>
    <dbReference type="NCBI Taxonomy" id="1435070"/>
    <lineage>
        <taxon>Eukaryota</taxon>
        <taxon>Fungi</taxon>
        <taxon>Dikarya</taxon>
        <taxon>Ascomycota</taxon>
        <taxon>Pezizomycotina</taxon>
        <taxon>Sordariomycetes</taxon>
        <taxon>Hypocreomycetidae</taxon>
        <taxon>Hypocreales</taxon>
        <taxon>Nectriaceae</taxon>
        <taxon>Fusarium</taxon>
        <taxon>Fusarium solani species complex</taxon>
    </lineage>
</organism>
<sequence length="335" mass="35937">MGTKQGGEKAVGELKSTSVRASSVMSFLVSGGYDVEKLYVGLVRDSDNTLLLKQTGANDETLIRVIWDTGKWAGQKVNIIMLESSTSGAWGRINVDDIRVGCDVMGDGRGLTFNIFGQANQPAAHSSPSCSLMAADPMRPQFHYTQYQGWINDPAGLSQWNAAIISSASSTLTPPSGVPLTRELFICNDGGLGSRPIEAPNKPAAGPAKKLRRRSVGETPLVVGSSDTARLQVVVDLDATKAQSFAISLFKSKAESVLLTYTTTDRTLTLDTTDAEYGQAGTWKVAIDIPRKNKLTLEIFADDGTVMTANVWPRYQEPKDITIVGRGGNAVFDSV</sequence>
<dbReference type="InterPro" id="IPR013189">
    <property type="entry name" value="Glyco_hydro_32_C"/>
</dbReference>
<protein>
    <recommendedName>
        <fullName evidence="3">Glycosyl hydrolase family 32 C-terminal domain-containing protein</fullName>
    </recommendedName>
</protein>
<dbReference type="InterPro" id="IPR051214">
    <property type="entry name" value="GH32_Enzymes"/>
</dbReference>
<evidence type="ECO:0000256" key="2">
    <source>
        <dbReference type="ARBA" id="ARBA00023295"/>
    </source>
</evidence>
<dbReference type="GO" id="GO:0016798">
    <property type="term" value="F:hydrolase activity, acting on glycosyl bonds"/>
    <property type="evidence" value="ECO:0007669"/>
    <property type="project" value="UniProtKB-KW"/>
</dbReference>
<comment type="caution">
    <text evidence="4">The sequence shown here is derived from an EMBL/GenBank/DDBJ whole genome shotgun (WGS) entry which is preliminary data.</text>
</comment>
<evidence type="ECO:0000313" key="5">
    <source>
        <dbReference type="Proteomes" id="UP001140502"/>
    </source>
</evidence>
<feature type="domain" description="Glycosyl hydrolase family 32 C-terminal" evidence="3">
    <location>
        <begin position="224"/>
        <end position="333"/>
    </location>
</feature>